<evidence type="ECO:0000313" key="3">
    <source>
        <dbReference type="Proteomes" id="UP001341840"/>
    </source>
</evidence>
<proteinExistence type="predicted"/>
<name>A0ABU6XHE2_9FABA</name>
<feature type="domain" description="F-box" evidence="1">
    <location>
        <begin position="3"/>
        <end position="36"/>
    </location>
</feature>
<evidence type="ECO:0000259" key="1">
    <source>
        <dbReference type="Pfam" id="PF00646"/>
    </source>
</evidence>
<dbReference type="InterPro" id="IPR001810">
    <property type="entry name" value="F-box_dom"/>
</dbReference>
<dbReference type="InterPro" id="IPR036047">
    <property type="entry name" value="F-box-like_dom_sf"/>
</dbReference>
<dbReference type="Proteomes" id="UP001341840">
    <property type="component" value="Unassembled WGS sequence"/>
</dbReference>
<reference evidence="2 3" key="1">
    <citation type="journal article" date="2023" name="Plants (Basel)">
        <title>Bridging the Gap: Combining Genomics and Transcriptomics Approaches to Understand Stylosanthes scabra, an Orphan Legume from the Brazilian Caatinga.</title>
        <authorList>
            <person name="Ferreira-Neto J.R.C."/>
            <person name="da Silva M.D."/>
            <person name="Binneck E."/>
            <person name="de Melo N.F."/>
            <person name="da Silva R.H."/>
            <person name="de Melo A.L.T.M."/>
            <person name="Pandolfi V."/>
            <person name="Bustamante F.O."/>
            <person name="Brasileiro-Vidal A.C."/>
            <person name="Benko-Iseppon A.M."/>
        </authorList>
    </citation>
    <scope>NUCLEOTIDE SEQUENCE [LARGE SCALE GENOMIC DNA]</scope>
    <source>
        <tissue evidence="2">Leaves</tissue>
    </source>
</reference>
<protein>
    <recommendedName>
        <fullName evidence="1">F-box domain-containing protein</fullName>
    </recommendedName>
</protein>
<dbReference type="SUPFAM" id="SSF81383">
    <property type="entry name" value="F-box domain"/>
    <property type="match status" value="1"/>
</dbReference>
<keyword evidence="3" id="KW-1185">Reference proteome</keyword>
<comment type="caution">
    <text evidence="2">The sequence shown here is derived from an EMBL/GenBank/DDBJ whole genome shotgun (WGS) entry which is preliminary data.</text>
</comment>
<dbReference type="PANTHER" id="PTHR31672">
    <property type="entry name" value="BNACNNG10540D PROTEIN"/>
    <property type="match status" value="1"/>
</dbReference>
<dbReference type="Gene3D" id="1.20.1280.50">
    <property type="match status" value="1"/>
</dbReference>
<dbReference type="PANTHER" id="PTHR31672:SF13">
    <property type="entry name" value="F-BOX PROTEIN CPR30-LIKE"/>
    <property type="match status" value="1"/>
</dbReference>
<sequence>MNLLSEILVHLPVKDVLRNKCVCKAWKSLICEPQFCYKHTLGLCRKYKHNPNPYPSGIFRQGYPSTLLQRYPPPPTLLQRTDITLFTHNSSSFTCCIHDCEIRHCEIQQSCNGLLLWIGKGFQQLTNFFKEADGDGNGNQLTTTTKMKMSVYLSATGSWSKLDPSFPNNINNYSCNGVYCNGAIHWYALGENSLHFDIDSLGFKTLPTSHIPSHELEVV</sequence>
<dbReference type="EMBL" id="JASCZI010211720">
    <property type="protein sequence ID" value="MED6196188.1"/>
    <property type="molecule type" value="Genomic_DNA"/>
</dbReference>
<evidence type="ECO:0000313" key="2">
    <source>
        <dbReference type="EMBL" id="MED6196188.1"/>
    </source>
</evidence>
<dbReference type="Pfam" id="PF00646">
    <property type="entry name" value="F-box"/>
    <property type="match status" value="1"/>
</dbReference>
<gene>
    <name evidence="2" type="ORF">PIB30_045000</name>
</gene>
<accession>A0ABU6XHE2</accession>
<dbReference type="InterPro" id="IPR050796">
    <property type="entry name" value="SCF_F-box_component"/>
</dbReference>
<feature type="non-terminal residue" evidence="2">
    <location>
        <position position="219"/>
    </location>
</feature>
<organism evidence="2 3">
    <name type="scientific">Stylosanthes scabra</name>
    <dbReference type="NCBI Taxonomy" id="79078"/>
    <lineage>
        <taxon>Eukaryota</taxon>
        <taxon>Viridiplantae</taxon>
        <taxon>Streptophyta</taxon>
        <taxon>Embryophyta</taxon>
        <taxon>Tracheophyta</taxon>
        <taxon>Spermatophyta</taxon>
        <taxon>Magnoliopsida</taxon>
        <taxon>eudicotyledons</taxon>
        <taxon>Gunneridae</taxon>
        <taxon>Pentapetalae</taxon>
        <taxon>rosids</taxon>
        <taxon>fabids</taxon>
        <taxon>Fabales</taxon>
        <taxon>Fabaceae</taxon>
        <taxon>Papilionoideae</taxon>
        <taxon>50 kb inversion clade</taxon>
        <taxon>dalbergioids sensu lato</taxon>
        <taxon>Dalbergieae</taxon>
        <taxon>Pterocarpus clade</taxon>
        <taxon>Stylosanthes</taxon>
    </lineage>
</organism>